<evidence type="ECO:0000256" key="5">
    <source>
        <dbReference type="PROSITE-ProRule" id="PRU01248"/>
    </source>
</evidence>
<dbReference type="Proteomes" id="UP000215896">
    <property type="component" value="Unassembled WGS sequence"/>
</dbReference>
<dbReference type="InterPro" id="IPR044068">
    <property type="entry name" value="CB"/>
</dbReference>
<dbReference type="InterPro" id="IPR010998">
    <property type="entry name" value="Integrase_recombinase_N"/>
</dbReference>
<keyword evidence="2" id="KW-0229">DNA integration</keyword>
<comment type="caution">
    <text evidence="8">The sequence shown here is derived from an EMBL/GenBank/DDBJ whole genome shotgun (WGS) entry which is preliminary data.</text>
</comment>
<comment type="similarity">
    <text evidence="1">Belongs to the 'phage' integrase family.</text>
</comment>
<evidence type="ECO:0000313" key="9">
    <source>
        <dbReference type="Proteomes" id="UP000215896"/>
    </source>
</evidence>
<dbReference type="CDD" id="cd01189">
    <property type="entry name" value="INT_ICEBs1_C_like"/>
    <property type="match status" value="1"/>
</dbReference>
<gene>
    <name evidence="8" type="ORF">CGZ94_20140</name>
</gene>
<dbReference type="Pfam" id="PF00589">
    <property type="entry name" value="Phage_integrase"/>
    <property type="match status" value="1"/>
</dbReference>
<reference evidence="8 9" key="1">
    <citation type="submission" date="2017-07" db="EMBL/GenBank/DDBJ databases">
        <title>Draft whole genome sequences of clinical Proprionibacteriaceae strains.</title>
        <authorList>
            <person name="Bernier A.-M."/>
            <person name="Bernard K."/>
            <person name="Domingo M.-C."/>
        </authorList>
    </citation>
    <scope>NUCLEOTIDE SEQUENCE [LARGE SCALE GENOMIC DNA]</scope>
    <source>
        <strain evidence="8 9">NML 030167</strain>
    </source>
</reference>
<accession>A0A255FYP3</accession>
<dbReference type="InterPro" id="IPR011010">
    <property type="entry name" value="DNA_brk_join_enz"/>
</dbReference>
<dbReference type="GO" id="GO:0015074">
    <property type="term" value="P:DNA integration"/>
    <property type="evidence" value="ECO:0007669"/>
    <property type="project" value="UniProtKB-KW"/>
</dbReference>
<dbReference type="Pfam" id="PF22022">
    <property type="entry name" value="Phage_int_M"/>
    <property type="match status" value="1"/>
</dbReference>
<dbReference type="PROSITE" id="PS51898">
    <property type="entry name" value="TYR_RECOMBINASE"/>
    <property type="match status" value="1"/>
</dbReference>
<evidence type="ECO:0000256" key="1">
    <source>
        <dbReference type="ARBA" id="ARBA00008857"/>
    </source>
</evidence>
<dbReference type="PANTHER" id="PTHR30629:SF2">
    <property type="entry name" value="PROPHAGE INTEGRASE INTS-RELATED"/>
    <property type="match status" value="1"/>
</dbReference>
<dbReference type="GO" id="GO:0006310">
    <property type="term" value="P:DNA recombination"/>
    <property type="evidence" value="ECO:0007669"/>
    <property type="project" value="UniProtKB-KW"/>
</dbReference>
<evidence type="ECO:0000256" key="3">
    <source>
        <dbReference type="ARBA" id="ARBA00023125"/>
    </source>
</evidence>
<sequence length="387" mass="42765">MPRRANGDGSVMWSEKRQRWIGRISAGYRPDGKRRVITLSAKTKTEAQAKVRKALREVESGQIADRSVTVADAAKAWLETGLPNRSAATVENRTSLVLTHVVPGLGSRRLVDLTPEDVDRWLDERSAILARSSLQRILSLLRQILRRAMARGLVHRNVAELCEPPTAGRPGRPSKSLTLDQAVAVLQEADAAPVMDAYVHLSILTGARTEELRALRWADVDLDAAVPSASFVRSVRHGGDTKTATSRRRLELASRCVEVLRRHRRYQAGQRLQAEAWADRSGLVFTTSRGTPLDAANVRRSFRAVVDRVDGMTGSEWTPQELRHSFVSLLSEAGVAVEEIAHLVGHANTRTTEKVYRKELRPVLRPGAAAMNALFRPTDPPRSDGVV</sequence>
<dbReference type="InterPro" id="IPR050808">
    <property type="entry name" value="Phage_Integrase"/>
</dbReference>
<dbReference type="InterPro" id="IPR002104">
    <property type="entry name" value="Integrase_catalytic"/>
</dbReference>
<dbReference type="SUPFAM" id="SSF56349">
    <property type="entry name" value="DNA breaking-rejoining enzymes"/>
    <property type="match status" value="1"/>
</dbReference>
<keyword evidence="4" id="KW-0233">DNA recombination</keyword>
<keyword evidence="3 5" id="KW-0238">DNA-binding</keyword>
<feature type="domain" description="Tyr recombinase" evidence="6">
    <location>
        <begin position="172"/>
        <end position="371"/>
    </location>
</feature>
<dbReference type="Gene3D" id="1.10.150.130">
    <property type="match status" value="1"/>
</dbReference>
<evidence type="ECO:0000259" key="6">
    <source>
        <dbReference type="PROSITE" id="PS51898"/>
    </source>
</evidence>
<protein>
    <submittedName>
        <fullName evidence="8">Site-specific integrase</fullName>
    </submittedName>
</protein>
<feature type="domain" description="Core-binding (CB)" evidence="7">
    <location>
        <begin position="68"/>
        <end position="149"/>
    </location>
</feature>
<dbReference type="InterPro" id="IPR013762">
    <property type="entry name" value="Integrase-like_cat_sf"/>
</dbReference>
<dbReference type="InterPro" id="IPR053876">
    <property type="entry name" value="Phage_int_M"/>
</dbReference>
<proteinExistence type="inferred from homology"/>
<dbReference type="EMBL" id="NMVO01000018">
    <property type="protein sequence ID" value="OYO08809.1"/>
    <property type="molecule type" value="Genomic_DNA"/>
</dbReference>
<dbReference type="GO" id="GO:0003677">
    <property type="term" value="F:DNA binding"/>
    <property type="evidence" value="ECO:0007669"/>
    <property type="project" value="UniProtKB-UniRule"/>
</dbReference>
<dbReference type="AlphaFoldDB" id="A0A255FYP3"/>
<evidence type="ECO:0000313" key="8">
    <source>
        <dbReference type="EMBL" id="OYO08809.1"/>
    </source>
</evidence>
<keyword evidence="9" id="KW-1185">Reference proteome</keyword>
<name>A0A255FYP3_9ACTN</name>
<dbReference type="PANTHER" id="PTHR30629">
    <property type="entry name" value="PROPHAGE INTEGRASE"/>
    <property type="match status" value="1"/>
</dbReference>
<evidence type="ECO:0000256" key="4">
    <source>
        <dbReference type="ARBA" id="ARBA00023172"/>
    </source>
</evidence>
<dbReference type="OrthoDB" id="1822491at2"/>
<evidence type="ECO:0000256" key="2">
    <source>
        <dbReference type="ARBA" id="ARBA00022908"/>
    </source>
</evidence>
<dbReference type="Gene3D" id="1.10.443.10">
    <property type="entry name" value="Intergrase catalytic core"/>
    <property type="match status" value="1"/>
</dbReference>
<dbReference type="PROSITE" id="PS51900">
    <property type="entry name" value="CB"/>
    <property type="match status" value="1"/>
</dbReference>
<organism evidence="8 9">
    <name type="scientific">Enemella evansiae</name>
    <dbReference type="NCBI Taxonomy" id="2016499"/>
    <lineage>
        <taxon>Bacteria</taxon>
        <taxon>Bacillati</taxon>
        <taxon>Actinomycetota</taxon>
        <taxon>Actinomycetes</taxon>
        <taxon>Propionibacteriales</taxon>
        <taxon>Propionibacteriaceae</taxon>
        <taxon>Enemella</taxon>
    </lineage>
</organism>
<evidence type="ECO:0000259" key="7">
    <source>
        <dbReference type="PROSITE" id="PS51900"/>
    </source>
</evidence>